<evidence type="ECO:0000256" key="3">
    <source>
        <dbReference type="ARBA" id="ARBA00022833"/>
    </source>
</evidence>
<evidence type="ECO:0008006" key="6">
    <source>
        <dbReference type="Google" id="ProtNLM"/>
    </source>
</evidence>
<keyword evidence="3" id="KW-0862">Zinc</keyword>
<gene>
    <name evidence="4" type="ORF">SNE40_004695</name>
</gene>
<dbReference type="EMBL" id="JAZGQO010000003">
    <property type="protein sequence ID" value="KAK6188537.1"/>
    <property type="molecule type" value="Genomic_DNA"/>
</dbReference>
<comment type="caution">
    <text evidence="4">The sequence shown here is derived from an EMBL/GenBank/DDBJ whole genome shotgun (WGS) entry which is preliminary data.</text>
</comment>
<comment type="similarity">
    <text evidence="1">Belongs to the UPF0587 family.</text>
</comment>
<keyword evidence="2" id="KW-0479">Metal-binding</keyword>
<dbReference type="GO" id="GO:0008270">
    <property type="term" value="F:zinc ion binding"/>
    <property type="evidence" value="ECO:0007669"/>
    <property type="project" value="TreeGrafter"/>
</dbReference>
<dbReference type="Pfam" id="PF05907">
    <property type="entry name" value="CXXC_Zn-b_euk"/>
    <property type="match status" value="1"/>
</dbReference>
<organism evidence="4 5">
    <name type="scientific">Patella caerulea</name>
    <name type="common">Rayed Mediterranean limpet</name>
    <dbReference type="NCBI Taxonomy" id="87958"/>
    <lineage>
        <taxon>Eukaryota</taxon>
        <taxon>Metazoa</taxon>
        <taxon>Spiralia</taxon>
        <taxon>Lophotrochozoa</taxon>
        <taxon>Mollusca</taxon>
        <taxon>Gastropoda</taxon>
        <taxon>Patellogastropoda</taxon>
        <taxon>Patelloidea</taxon>
        <taxon>Patellidae</taxon>
        <taxon>Patella</taxon>
    </lineage>
</organism>
<proteinExistence type="inferred from homology"/>
<dbReference type="PANTHER" id="PTHR12857">
    <property type="entry name" value="CXXC MOTIF CONTAINING ZINC BINDING PROTEIN"/>
    <property type="match status" value="1"/>
</dbReference>
<dbReference type="InterPro" id="IPR008584">
    <property type="entry name" value="CXXC_Zn-binding_euk"/>
</dbReference>
<sequence length="160" mass="18093">MVKISLQINAQLENVTELQPANQEDFGWCMKLQCSSCNEETQDFVFCCLSESSETKGGRGSASLVIKCKLCKRENSIDIVKDSLSSYKSEDSGKFKTIVTFDCRGVQPVAFKPNDGWKVKADGDKSNATFELDLIENEWYDYDEKASDSVSVTEFQYRFK</sequence>
<evidence type="ECO:0000313" key="5">
    <source>
        <dbReference type="Proteomes" id="UP001347796"/>
    </source>
</evidence>
<protein>
    <recommendedName>
        <fullName evidence="6">CXXC motif containing zinc binding protein</fullName>
    </recommendedName>
</protein>
<dbReference type="PANTHER" id="PTHR12857:SF0">
    <property type="entry name" value="CXXC MOTIF CONTAINING ZINC BINDING PROTEIN"/>
    <property type="match status" value="1"/>
</dbReference>
<accession>A0AAN8K580</accession>
<dbReference type="Proteomes" id="UP001347796">
    <property type="component" value="Unassembled WGS sequence"/>
</dbReference>
<keyword evidence="5" id="KW-1185">Reference proteome</keyword>
<dbReference type="SUPFAM" id="SSF141678">
    <property type="entry name" value="MAL13P1.257-like"/>
    <property type="match status" value="1"/>
</dbReference>
<evidence type="ECO:0000256" key="1">
    <source>
        <dbReference type="ARBA" id="ARBA00007818"/>
    </source>
</evidence>
<reference evidence="4 5" key="1">
    <citation type="submission" date="2024-01" db="EMBL/GenBank/DDBJ databases">
        <title>The genome of the rayed Mediterranean limpet Patella caerulea (Linnaeus, 1758).</title>
        <authorList>
            <person name="Anh-Thu Weber A."/>
            <person name="Halstead-Nussloch G."/>
        </authorList>
    </citation>
    <scope>NUCLEOTIDE SEQUENCE [LARGE SCALE GENOMIC DNA]</scope>
    <source>
        <strain evidence="4">AATW-2023a</strain>
        <tissue evidence="4">Whole specimen</tissue>
    </source>
</reference>
<evidence type="ECO:0000313" key="4">
    <source>
        <dbReference type="EMBL" id="KAK6188537.1"/>
    </source>
</evidence>
<name>A0AAN8K580_PATCE</name>
<dbReference type="AlphaFoldDB" id="A0AAN8K580"/>
<evidence type="ECO:0000256" key="2">
    <source>
        <dbReference type="ARBA" id="ARBA00022723"/>
    </source>
</evidence>